<dbReference type="AlphaFoldDB" id="H2AUW4"/>
<dbReference type="Proteomes" id="UP000005220">
    <property type="component" value="Chromosome 5"/>
</dbReference>
<accession>H2AUW4</accession>
<reference evidence="1 2" key="1">
    <citation type="journal article" date="2011" name="Proc. Natl. Acad. Sci. U.S.A.">
        <title>Evolutionary erosion of yeast sex chromosomes by mating-type switching accidents.</title>
        <authorList>
            <person name="Gordon J.L."/>
            <person name="Armisen D."/>
            <person name="Proux-Wera E."/>
            <person name="Oheigeartaigh S.S."/>
            <person name="Byrne K.P."/>
            <person name="Wolfe K.H."/>
        </authorList>
    </citation>
    <scope>NUCLEOTIDE SEQUENCE [LARGE SCALE GENOMIC DNA]</scope>
    <source>
        <strain evidence="2">ATCC 22294 / BCRC 22015 / CBS 2517 / CECT 1963 / NBRC 1671 / NRRL Y-8276</strain>
    </source>
</reference>
<proteinExistence type="predicted"/>
<dbReference type="Pfam" id="PF17276">
    <property type="entry name" value="DUF5341"/>
    <property type="match status" value="1"/>
</dbReference>
<gene>
    <name evidence="1" type="primary">KAFR0E00110</name>
    <name evidence="1" type="ORF">KAFR_0E00110</name>
</gene>
<dbReference type="InParanoid" id="H2AUW4"/>
<evidence type="ECO:0000313" key="2">
    <source>
        <dbReference type="Proteomes" id="UP000005220"/>
    </source>
</evidence>
<dbReference type="EMBL" id="HE650825">
    <property type="protein sequence ID" value="CCF58164.1"/>
    <property type="molecule type" value="Genomic_DNA"/>
</dbReference>
<dbReference type="OrthoDB" id="4103559at2759"/>
<dbReference type="HOGENOM" id="CLU_860709_0_0_1"/>
<dbReference type="KEGG" id="kaf:KAFR_0E00110"/>
<dbReference type="GeneID" id="13882586"/>
<evidence type="ECO:0000313" key="1">
    <source>
        <dbReference type="EMBL" id="CCF58164.1"/>
    </source>
</evidence>
<protein>
    <submittedName>
        <fullName evidence="1">Uncharacterized protein</fullName>
    </submittedName>
</protein>
<keyword evidence="2" id="KW-1185">Reference proteome</keyword>
<dbReference type="RefSeq" id="XP_003957299.1">
    <property type="nucleotide sequence ID" value="XM_003957250.1"/>
</dbReference>
<organism evidence="1 2">
    <name type="scientific">Kazachstania africana (strain ATCC 22294 / BCRC 22015 / CBS 2517 / CECT 1963 / NBRC 1671 / NRRL Y-8276)</name>
    <name type="common">Yeast</name>
    <name type="synonym">Kluyveromyces africanus</name>
    <dbReference type="NCBI Taxonomy" id="1071382"/>
    <lineage>
        <taxon>Eukaryota</taxon>
        <taxon>Fungi</taxon>
        <taxon>Dikarya</taxon>
        <taxon>Ascomycota</taxon>
        <taxon>Saccharomycotina</taxon>
        <taxon>Saccharomycetes</taxon>
        <taxon>Saccharomycetales</taxon>
        <taxon>Saccharomycetaceae</taxon>
        <taxon>Kazachstania</taxon>
    </lineage>
</organism>
<dbReference type="InterPro" id="IPR035237">
    <property type="entry name" value="DUF5341"/>
</dbReference>
<dbReference type="eggNOG" id="ENOG502S7HG">
    <property type="taxonomic scope" value="Eukaryota"/>
</dbReference>
<sequence>MSLLFLKKMLRTGALLGLCSLMLCAMPGFGTHAVALVKRGWKSFLLNAGTVFFGEIATGAYYVKALTCNEAAMVAIIGANVEGAVACIGAYVVGAAAAAIFAGLAAEGGSAGWVWWKGSGIAKRDTVITQELPLANMTLYGGPAVTSYHIDYLNQTLGKYFENVGFVSKAGNGLEDGITKRSILPEMVVWRIEESTHNVTVLVADEHFEKSVTAYRSYIDSNYTYFGKRDDGEWLSYNTYGFNVAASEFWALDMKEDANAAANDIGNMVVSQIQPCTETDCYGVENKFCASWGDSETMGDRSIIVGEVYIAAYGGIDTECQSG</sequence>
<name>H2AUW4_KAZAF</name>